<gene>
    <name evidence="1" type="ORF">UFOVP858_93</name>
</gene>
<sequence>MTNHYPSEPQQVDLEEYIAEKSGKPFRAWGAKPQRDETYETTTTMYKPLKDVLKAAYDQAASGKGKDRHANGKVFTEQPIMEIGRMVGMGYQTGQAMKKSQEAGGMVSRGEYEAAKAELLGAINYLAAAYILIGEISSKQDVDLGPDRAL</sequence>
<name>A0A6J5PFU7_9CAUD</name>
<feature type="non-terminal residue" evidence="1">
    <location>
        <position position="150"/>
    </location>
</feature>
<organism evidence="1">
    <name type="scientific">uncultured Caudovirales phage</name>
    <dbReference type="NCBI Taxonomy" id="2100421"/>
    <lineage>
        <taxon>Viruses</taxon>
        <taxon>Duplodnaviria</taxon>
        <taxon>Heunggongvirae</taxon>
        <taxon>Uroviricota</taxon>
        <taxon>Caudoviricetes</taxon>
        <taxon>Peduoviridae</taxon>
        <taxon>Maltschvirus</taxon>
        <taxon>Maltschvirus maltsch</taxon>
    </lineage>
</organism>
<accession>A0A6J5PFU7</accession>
<protein>
    <submittedName>
        <fullName evidence="1">Uncharacterized protein</fullName>
    </submittedName>
</protein>
<reference evidence="1" key="1">
    <citation type="submission" date="2020-04" db="EMBL/GenBank/DDBJ databases">
        <authorList>
            <person name="Chiriac C."/>
            <person name="Salcher M."/>
            <person name="Ghai R."/>
            <person name="Kavagutti S V."/>
        </authorList>
    </citation>
    <scope>NUCLEOTIDE SEQUENCE</scope>
</reference>
<dbReference type="EMBL" id="LR796806">
    <property type="protein sequence ID" value="CAB4168008.1"/>
    <property type="molecule type" value="Genomic_DNA"/>
</dbReference>
<proteinExistence type="predicted"/>
<evidence type="ECO:0000313" key="1">
    <source>
        <dbReference type="EMBL" id="CAB4168008.1"/>
    </source>
</evidence>